<evidence type="ECO:0000313" key="1">
    <source>
        <dbReference type="EMBL" id="MBY0755864.1"/>
    </source>
</evidence>
<accession>A0ABS7KYG7</accession>
<dbReference type="InterPro" id="IPR019292">
    <property type="entry name" value="McrC"/>
</dbReference>
<dbReference type="EMBL" id="JAIKTU010000007">
    <property type="protein sequence ID" value="MBY0755864.1"/>
    <property type="molecule type" value="Genomic_DNA"/>
</dbReference>
<keyword evidence="2" id="KW-1185">Reference proteome</keyword>
<evidence type="ECO:0000313" key="2">
    <source>
        <dbReference type="Proteomes" id="UP001299068"/>
    </source>
</evidence>
<protein>
    <submittedName>
        <fullName evidence="1">McrC family protein</fullName>
    </submittedName>
</protein>
<name>A0ABS7KYG7_CLOSR</name>
<dbReference type="Proteomes" id="UP001299068">
    <property type="component" value="Unassembled WGS sequence"/>
</dbReference>
<reference evidence="1 2" key="1">
    <citation type="journal article" date="2021" name="Cell Host Microbe">
        <title>in vivo commensal control of Clostridioides difficile virulence.</title>
        <authorList>
            <person name="Girinathan B.P."/>
            <person name="Dibenedetto N."/>
            <person name="Worley J.N."/>
            <person name="Peltier J."/>
            <person name="Arrieta-Ortiz M.L."/>
            <person name="Rupa Christinal Immanuel S."/>
            <person name="Lavin R."/>
            <person name="Delaney M.L."/>
            <person name="Cummins C."/>
            <person name="Hoffmann M."/>
            <person name="Luo Y."/>
            <person name="Gonzalez-Escalona N."/>
            <person name="Allard M."/>
            <person name="Onderdonk A.B."/>
            <person name="Gerber G.K."/>
            <person name="Sonenshein A.L."/>
            <person name="Baliga N."/>
            <person name="Dupuy B."/>
            <person name="Bry L."/>
        </authorList>
    </citation>
    <scope>NUCLEOTIDE SEQUENCE [LARGE SCALE GENOMIC DNA]</scope>
    <source>
        <strain evidence="1 2">DSM 599</strain>
    </source>
</reference>
<dbReference type="PANTHER" id="PTHR38733:SF1">
    <property type="entry name" value="TYPE IV METHYL-DIRECTED RESTRICTION ENZYME ECOKMCRBC"/>
    <property type="match status" value="1"/>
</dbReference>
<proteinExistence type="predicted"/>
<dbReference type="PANTHER" id="PTHR38733">
    <property type="entry name" value="PROTEIN MCRC"/>
    <property type="match status" value="1"/>
</dbReference>
<organism evidence="1 2">
    <name type="scientific">Clostridium sardiniense</name>
    <name type="common">Clostridium absonum</name>
    <dbReference type="NCBI Taxonomy" id="29369"/>
    <lineage>
        <taxon>Bacteria</taxon>
        <taxon>Bacillati</taxon>
        <taxon>Bacillota</taxon>
        <taxon>Clostridia</taxon>
        <taxon>Eubacteriales</taxon>
        <taxon>Clostridiaceae</taxon>
        <taxon>Clostridium</taxon>
    </lineage>
</organism>
<gene>
    <name evidence="1" type="ORF">K5V21_10400</name>
</gene>
<sequence length="433" mass="51785">MEENRILSAKDCLEFNLNNEEEEALKYFIKNNNFDNNIFNFDKRKEKNEDIILAEYDYRQGKWRAGRFIGRSKFVYNDKEYELVIEPRFGNLILFKMVEEIFNIKIVNNQIGIRKNNNSEILIKKLIAIIWLKKLSSVNKHGLPKKTVKKQHKGYRARGRILMPKTVIPYYTEGKVISQSHEKEVDYVIARIIMEAYYKLNKYYSISILNLPKNIKDIIHEIQSMNLSKKKVTQQEYNSIKYKKIYLPYKDIIDFSWLIIKSKDILYNNQQVKNGIGFFLDMAEIWEIYIKTILKKRFKNEGWKISSDEIEVYKDTFFKRKMIPDIIMKKEERVIVLDAKYKSMKFMKDDVDRSDFFQIHTYMSYYLRQNNLLCGGLIYPFIGEIKNNLSTSLFELSGNETAFFIDGINIEDHNKFEQAKSEFIKRISMQMKE</sequence>
<dbReference type="Pfam" id="PF10117">
    <property type="entry name" value="McrBC"/>
    <property type="match status" value="1"/>
</dbReference>
<dbReference type="RefSeq" id="WP_221861193.1">
    <property type="nucleotide sequence ID" value="NZ_JAIKTU010000007.1"/>
</dbReference>
<comment type="caution">
    <text evidence="1">The sequence shown here is derived from an EMBL/GenBank/DDBJ whole genome shotgun (WGS) entry which is preliminary data.</text>
</comment>